<comment type="subcellular location">
    <subcellularLocation>
        <location evidence="1">Mitochondrion</location>
    </subcellularLocation>
</comment>
<dbReference type="Gene3D" id="1.25.40.10">
    <property type="entry name" value="Tetratricopeptide repeat domain"/>
    <property type="match status" value="2"/>
</dbReference>
<evidence type="ECO:0000256" key="5">
    <source>
        <dbReference type="ARBA" id="ARBA00022946"/>
    </source>
</evidence>
<evidence type="ECO:0000256" key="6">
    <source>
        <dbReference type="ARBA" id="ARBA00023128"/>
    </source>
</evidence>
<dbReference type="InterPro" id="IPR040395">
    <property type="entry name" value="TTC19"/>
</dbReference>
<gene>
    <name evidence="7" type="ORF">CHILSU_LOCUS4463</name>
</gene>
<name>A0ABN8B3G5_CHISP</name>
<comment type="similarity">
    <text evidence="2">Belongs to the TTC19 family.</text>
</comment>
<dbReference type="InterPro" id="IPR011990">
    <property type="entry name" value="TPR-like_helical_dom_sf"/>
</dbReference>
<keyword evidence="8" id="KW-1185">Reference proteome</keyword>
<dbReference type="PANTHER" id="PTHR13143">
    <property type="entry name" value="TETRATRICOPEPTIDE REPEAT PROTEIN 19"/>
    <property type="match status" value="1"/>
</dbReference>
<reference evidence="7" key="1">
    <citation type="submission" date="2021-12" db="EMBL/GenBank/DDBJ databases">
        <authorList>
            <person name="King R."/>
        </authorList>
    </citation>
    <scope>NUCLEOTIDE SEQUENCE</scope>
</reference>
<dbReference type="Proteomes" id="UP001153292">
    <property type="component" value="Chromosome 19"/>
</dbReference>
<proteinExistence type="inferred from homology"/>
<evidence type="ECO:0000256" key="3">
    <source>
        <dbReference type="ARBA" id="ARBA00022737"/>
    </source>
</evidence>
<evidence type="ECO:0000256" key="2">
    <source>
        <dbReference type="ARBA" id="ARBA00008219"/>
    </source>
</evidence>
<dbReference type="SUPFAM" id="SSF48452">
    <property type="entry name" value="TPR-like"/>
    <property type="match status" value="1"/>
</dbReference>
<keyword evidence="5" id="KW-0809">Transit peptide</keyword>
<dbReference type="EMBL" id="OU963912">
    <property type="protein sequence ID" value="CAH0401243.1"/>
    <property type="molecule type" value="Genomic_DNA"/>
</dbReference>
<evidence type="ECO:0008006" key="9">
    <source>
        <dbReference type="Google" id="ProtNLM"/>
    </source>
</evidence>
<accession>A0ABN8B3G5</accession>
<keyword evidence="6" id="KW-0496">Mitochondrion</keyword>
<evidence type="ECO:0000256" key="1">
    <source>
        <dbReference type="ARBA" id="ARBA00004173"/>
    </source>
</evidence>
<evidence type="ECO:0000313" key="7">
    <source>
        <dbReference type="EMBL" id="CAH0401243.1"/>
    </source>
</evidence>
<organism evidence="7 8">
    <name type="scientific">Chilo suppressalis</name>
    <name type="common">Asiatic rice borer moth</name>
    <dbReference type="NCBI Taxonomy" id="168631"/>
    <lineage>
        <taxon>Eukaryota</taxon>
        <taxon>Metazoa</taxon>
        <taxon>Ecdysozoa</taxon>
        <taxon>Arthropoda</taxon>
        <taxon>Hexapoda</taxon>
        <taxon>Insecta</taxon>
        <taxon>Pterygota</taxon>
        <taxon>Neoptera</taxon>
        <taxon>Endopterygota</taxon>
        <taxon>Lepidoptera</taxon>
        <taxon>Glossata</taxon>
        <taxon>Ditrysia</taxon>
        <taxon>Pyraloidea</taxon>
        <taxon>Crambidae</taxon>
        <taxon>Crambinae</taxon>
        <taxon>Chilo</taxon>
    </lineage>
</organism>
<protein>
    <recommendedName>
        <fullName evidence="9">MalT-like TPR region domain-containing protein</fullName>
    </recommendedName>
</protein>
<dbReference type="PANTHER" id="PTHR13143:SF6">
    <property type="entry name" value="TETRATRICOPEPTIDE REPEAT PROTEIN 19, MITOCHONDRIAL"/>
    <property type="match status" value="1"/>
</dbReference>
<evidence type="ECO:0000313" key="8">
    <source>
        <dbReference type="Proteomes" id="UP001153292"/>
    </source>
</evidence>
<evidence type="ECO:0000256" key="4">
    <source>
        <dbReference type="ARBA" id="ARBA00022803"/>
    </source>
</evidence>
<sequence>MSNKYRQIWARIRCYKNRSSILAVPSLRRIPLRGPVVSSTIGFTLFTWLGFEKNTLSAEDELVYTIKHCVLFIQRDEHDKAEQLLHVALRQAQQIQHQLGITYIYDVMANLALEREQLDKAKQLFVTVAQRILADGATEDDPRMVHISSKLARISHLKKEYTTAQIGYDWCIAKLQQLIETTTDDVSTKKLLAMTQDWYGRLFIDCNQGEQGLSLMLSALELMKEVPDVEKEHIVIQLNDIGTVCDKLGKSDDSITYLQEAIALGKELKMDELGTMYVNLGRAYLKKNMIAEATKSCGYGWKLGTMSKNNIIKQEAESCIKEIKNHS</sequence>
<keyword evidence="3" id="KW-0677">Repeat</keyword>
<keyword evidence="4" id="KW-0802">TPR repeat</keyword>